<dbReference type="Proteomes" id="UP001151002">
    <property type="component" value="Unassembled WGS sequence"/>
</dbReference>
<dbReference type="EMBL" id="JAPNTZ010000009">
    <property type="protein sequence ID" value="MCY1141488.1"/>
    <property type="molecule type" value="Genomic_DNA"/>
</dbReference>
<comment type="caution">
    <text evidence="2">The sequence shown here is derived from an EMBL/GenBank/DDBJ whole genome shotgun (WGS) entry which is preliminary data.</text>
</comment>
<keyword evidence="3" id="KW-1185">Reference proteome</keyword>
<reference evidence="2" key="1">
    <citation type="submission" date="2022-11" db="EMBL/GenBank/DDBJ databases">
        <authorList>
            <person name="Somphong A."/>
            <person name="Phongsopitanun W."/>
        </authorList>
    </citation>
    <scope>NUCLEOTIDE SEQUENCE</scope>
    <source>
        <strain evidence="2">Pm04-4</strain>
    </source>
</reference>
<accession>A0ABT4B4R0</accession>
<organism evidence="2 3">
    <name type="scientific">Paractinoplanes pyxinae</name>
    <dbReference type="NCBI Taxonomy" id="2997416"/>
    <lineage>
        <taxon>Bacteria</taxon>
        <taxon>Bacillati</taxon>
        <taxon>Actinomycetota</taxon>
        <taxon>Actinomycetes</taxon>
        <taxon>Micromonosporales</taxon>
        <taxon>Micromonosporaceae</taxon>
        <taxon>Paractinoplanes</taxon>
    </lineage>
</organism>
<sequence length="72" mass="7456">MVVVAVRSAVVIGELAPVDSEARLGMGLGELVVQVPAGGGWAARGEPARPVARRAATPQLRQHFGRDVGEGR</sequence>
<protein>
    <submittedName>
        <fullName evidence="2">Uncharacterized protein</fullName>
    </submittedName>
</protein>
<feature type="region of interest" description="Disordered" evidence="1">
    <location>
        <begin position="44"/>
        <end position="72"/>
    </location>
</feature>
<dbReference type="RefSeq" id="WP_267565871.1">
    <property type="nucleotide sequence ID" value="NZ_JAPNTZ010000009.1"/>
</dbReference>
<name>A0ABT4B4R0_9ACTN</name>
<proteinExistence type="predicted"/>
<evidence type="ECO:0000256" key="1">
    <source>
        <dbReference type="SAM" id="MobiDB-lite"/>
    </source>
</evidence>
<evidence type="ECO:0000313" key="3">
    <source>
        <dbReference type="Proteomes" id="UP001151002"/>
    </source>
</evidence>
<feature type="compositionally biased region" description="Low complexity" evidence="1">
    <location>
        <begin position="44"/>
        <end position="58"/>
    </location>
</feature>
<evidence type="ECO:0000313" key="2">
    <source>
        <dbReference type="EMBL" id="MCY1141488.1"/>
    </source>
</evidence>
<gene>
    <name evidence="2" type="ORF">OWR29_26120</name>
</gene>